<protein>
    <submittedName>
        <fullName evidence="2">Oxidoreductase</fullName>
    </submittedName>
</protein>
<dbReference type="InterPro" id="IPR000683">
    <property type="entry name" value="Gfo/Idh/MocA-like_OxRdtase_N"/>
</dbReference>
<evidence type="ECO:0000259" key="1">
    <source>
        <dbReference type="Pfam" id="PF01408"/>
    </source>
</evidence>
<dbReference type="GO" id="GO:0000166">
    <property type="term" value="F:nucleotide binding"/>
    <property type="evidence" value="ECO:0007669"/>
    <property type="project" value="InterPro"/>
</dbReference>
<accession>A0A511AQN6</accession>
<feature type="domain" description="Gfo/Idh/MocA-like oxidoreductase N-terminal" evidence="1">
    <location>
        <begin position="1"/>
        <end position="121"/>
    </location>
</feature>
<dbReference type="InterPro" id="IPR051317">
    <property type="entry name" value="Gfo/Idh/MocA_oxidoreduct"/>
</dbReference>
<dbReference type="AlphaFoldDB" id="A0A511AQN6"/>
<dbReference type="PANTHER" id="PTHR43708">
    <property type="entry name" value="CONSERVED EXPRESSED OXIDOREDUCTASE (EUROFUNG)"/>
    <property type="match status" value="1"/>
</dbReference>
<dbReference type="PANTHER" id="PTHR43708:SF4">
    <property type="entry name" value="OXIDOREDUCTASE YCEM-RELATED"/>
    <property type="match status" value="1"/>
</dbReference>
<proteinExistence type="predicted"/>
<reference evidence="2 3" key="1">
    <citation type="submission" date="2019-07" db="EMBL/GenBank/DDBJ databases">
        <title>Whole genome shotgun sequence of Alkalibacterium kapii NBRC 103247.</title>
        <authorList>
            <person name="Hosoyama A."/>
            <person name="Uohara A."/>
            <person name="Ohji S."/>
            <person name="Ichikawa N."/>
        </authorList>
    </citation>
    <scope>NUCLEOTIDE SEQUENCE [LARGE SCALE GENOMIC DNA]</scope>
    <source>
        <strain evidence="2 3">NBRC 103247</strain>
    </source>
</reference>
<dbReference type="Proteomes" id="UP000321662">
    <property type="component" value="Unassembled WGS sequence"/>
</dbReference>
<name>A0A511AQN6_9LACT</name>
<evidence type="ECO:0000313" key="2">
    <source>
        <dbReference type="EMBL" id="GEK90515.1"/>
    </source>
</evidence>
<sequence>MKIGVIGLGNIAQKAYLPIYTARHTKHEWYFSTRTPDTLKTVGKKYGIPEDRQFTDWKNLLERVDAVFIHTPSDTHEDVCRAFLKKKIPVFVDKPLTENSEQTKALLTYADKQKTLLMTGFNRRFAPMVQEIKQLPNKNHLILQKNQSDNTDFDVRYRVYDLMIHPLDTALYLMDEPPEVIQSDIVVERGRFKRAWVMLKTSKSTAYVAINNESGAKLEVYEVQSPEATVILKNLTDKTTYNSEGAMMTKAGDWVEMLEKRGFAPMIAAFIQAVETGGENPISLKSALLTHEVCETIIQNYKNSKE</sequence>
<keyword evidence="3" id="KW-1185">Reference proteome</keyword>
<evidence type="ECO:0000313" key="3">
    <source>
        <dbReference type="Proteomes" id="UP000321662"/>
    </source>
</evidence>
<dbReference type="SUPFAM" id="SSF55347">
    <property type="entry name" value="Glyceraldehyde-3-phosphate dehydrogenase-like, C-terminal domain"/>
    <property type="match status" value="1"/>
</dbReference>
<dbReference type="RefSeq" id="WP_186805038.1">
    <property type="nucleotide sequence ID" value="NZ_BJUY01000001.1"/>
</dbReference>
<dbReference type="Pfam" id="PF01408">
    <property type="entry name" value="GFO_IDH_MocA"/>
    <property type="match status" value="1"/>
</dbReference>
<dbReference type="Gene3D" id="3.30.360.10">
    <property type="entry name" value="Dihydrodipicolinate Reductase, domain 2"/>
    <property type="match status" value="1"/>
</dbReference>
<dbReference type="EMBL" id="BJUY01000001">
    <property type="protein sequence ID" value="GEK90515.1"/>
    <property type="molecule type" value="Genomic_DNA"/>
</dbReference>
<gene>
    <name evidence="2" type="ORF">AKA01nite_01370</name>
</gene>
<comment type="caution">
    <text evidence="2">The sequence shown here is derived from an EMBL/GenBank/DDBJ whole genome shotgun (WGS) entry which is preliminary data.</text>
</comment>
<dbReference type="SUPFAM" id="SSF51735">
    <property type="entry name" value="NAD(P)-binding Rossmann-fold domains"/>
    <property type="match status" value="1"/>
</dbReference>
<organism evidence="2 3">
    <name type="scientific">Alkalibacterium kapii</name>
    <dbReference type="NCBI Taxonomy" id="426704"/>
    <lineage>
        <taxon>Bacteria</taxon>
        <taxon>Bacillati</taxon>
        <taxon>Bacillota</taxon>
        <taxon>Bacilli</taxon>
        <taxon>Lactobacillales</taxon>
        <taxon>Carnobacteriaceae</taxon>
        <taxon>Alkalibacterium</taxon>
    </lineage>
</organism>
<dbReference type="InterPro" id="IPR036291">
    <property type="entry name" value="NAD(P)-bd_dom_sf"/>
</dbReference>
<dbReference type="Gene3D" id="3.40.50.720">
    <property type="entry name" value="NAD(P)-binding Rossmann-like Domain"/>
    <property type="match status" value="1"/>
</dbReference>